<dbReference type="AlphaFoldDB" id="A0A0W8FRK4"/>
<dbReference type="PIRSF" id="PIRSF006485">
    <property type="entry name" value="GTP-binding_EngA"/>
    <property type="match status" value="1"/>
</dbReference>
<reference evidence="9" key="1">
    <citation type="journal article" date="2015" name="Proc. Natl. Acad. Sci. U.S.A.">
        <title>Networks of energetic and metabolic interactions define dynamics in microbial communities.</title>
        <authorList>
            <person name="Embree M."/>
            <person name="Liu J.K."/>
            <person name="Al-Bassam M.M."/>
            <person name="Zengler K."/>
        </authorList>
    </citation>
    <scope>NUCLEOTIDE SEQUENCE</scope>
</reference>
<feature type="domain" description="EngA-type G" evidence="8">
    <location>
        <begin position="21"/>
        <end position="185"/>
    </location>
</feature>
<dbReference type="InterPro" id="IPR016484">
    <property type="entry name" value="GTPase_Der"/>
</dbReference>
<feature type="domain" description="EngA-type G" evidence="8">
    <location>
        <begin position="195"/>
        <end position="370"/>
    </location>
</feature>
<evidence type="ECO:0000256" key="4">
    <source>
        <dbReference type="ARBA" id="ARBA00022737"/>
    </source>
</evidence>
<keyword evidence="3" id="KW-0690">Ribosome biogenesis</keyword>
<dbReference type="Pfam" id="PF01926">
    <property type="entry name" value="MMR_HSR1"/>
    <property type="match status" value="2"/>
</dbReference>
<dbReference type="FunFam" id="3.40.50.300:FF:000057">
    <property type="entry name" value="GTPase Der"/>
    <property type="match status" value="1"/>
</dbReference>
<evidence type="ECO:0000256" key="2">
    <source>
        <dbReference type="ARBA" id="ARBA00020953"/>
    </source>
</evidence>
<evidence type="ECO:0000256" key="6">
    <source>
        <dbReference type="ARBA" id="ARBA00023134"/>
    </source>
</evidence>
<dbReference type="CDD" id="cd01894">
    <property type="entry name" value="EngA1"/>
    <property type="match status" value="1"/>
</dbReference>
<dbReference type="FunFam" id="3.40.50.300:FF:000040">
    <property type="entry name" value="GTPase Der"/>
    <property type="match status" value="1"/>
</dbReference>
<keyword evidence="6" id="KW-0342">GTP-binding</keyword>
<dbReference type="PRINTS" id="PR00326">
    <property type="entry name" value="GTP1OBG"/>
</dbReference>
<dbReference type="NCBIfam" id="TIGR00231">
    <property type="entry name" value="small_GTP"/>
    <property type="match status" value="2"/>
</dbReference>
<dbReference type="GO" id="GO:0042254">
    <property type="term" value="P:ribosome biogenesis"/>
    <property type="evidence" value="ECO:0007669"/>
    <property type="project" value="UniProtKB-KW"/>
</dbReference>
<dbReference type="InterPro" id="IPR032859">
    <property type="entry name" value="KH_dom-like"/>
</dbReference>
<sequence>MPTMLAEESELVLEDLMKAKPVIAIVGRPNVGKSTLFNRIVGKQKAIVIDEPGATRDRNYMDCVFRDKAFTLIDTGGFEPASEEKILVQMREQSNLAIEEADVIIFLMDGKDGLTNSDMEIAKQLRGRGKNVFYVANKVDGDRHKEMLTDFYRLGIDEIYPISAQHGMGVDELLNVIVRDFPQAAEAKDEKDTQIKIAIIGKPNVGKSSLVNRILGKERSIANPTPGTTRDAIDMMIKVHGKNYLLIDTAGIRRKSKISHTLEKYSVIQALKSINRCDIALLLIDAEEGLTDQDTKIIGLAHERGKACIIVVNKWDKIEKDNSTIGKFVDDIKDKIKFLDFAPIIFVSAVTGQRAPKIFDLIDEVYKQYTKRIGTSQLNDLVEKSVRKNPMPRYQNRQMHISYVTQTDIKPPSFVFFVSNSKGIHFSYERYLANKIREEFGFDSVPLKLIFRKKR</sequence>
<dbReference type="HAMAP" id="MF_00195">
    <property type="entry name" value="GTPase_Der"/>
    <property type="match status" value="1"/>
</dbReference>
<evidence type="ECO:0000259" key="8">
    <source>
        <dbReference type="PROSITE" id="PS51712"/>
    </source>
</evidence>
<comment type="similarity">
    <text evidence="1">Belongs to the TRAFAC class TrmE-Era-EngA-EngB-Septin-like GTPase superfamily. EngA (Der) GTPase family.</text>
</comment>
<proteinExistence type="inferred from homology"/>
<dbReference type="InterPro" id="IPR031166">
    <property type="entry name" value="G_ENGA"/>
</dbReference>
<evidence type="ECO:0000256" key="5">
    <source>
        <dbReference type="ARBA" id="ARBA00022741"/>
    </source>
</evidence>
<dbReference type="PROSITE" id="PS51712">
    <property type="entry name" value="G_ENGA"/>
    <property type="match status" value="2"/>
</dbReference>
<keyword evidence="4" id="KW-0677">Repeat</keyword>
<accession>A0A0W8FRK4</accession>
<dbReference type="EMBL" id="LNQE01000899">
    <property type="protein sequence ID" value="KUG23543.1"/>
    <property type="molecule type" value="Genomic_DNA"/>
</dbReference>
<name>A0A0W8FRK4_9ZZZZ</name>
<organism evidence="9">
    <name type="scientific">hydrocarbon metagenome</name>
    <dbReference type="NCBI Taxonomy" id="938273"/>
    <lineage>
        <taxon>unclassified sequences</taxon>
        <taxon>metagenomes</taxon>
        <taxon>ecological metagenomes</taxon>
    </lineage>
</organism>
<gene>
    <name evidence="9" type="ORF">ASZ90_006649</name>
</gene>
<dbReference type="GO" id="GO:0043022">
    <property type="term" value="F:ribosome binding"/>
    <property type="evidence" value="ECO:0007669"/>
    <property type="project" value="TreeGrafter"/>
</dbReference>
<dbReference type="GO" id="GO:0005525">
    <property type="term" value="F:GTP binding"/>
    <property type="evidence" value="ECO:0007669"/>
    <property type="project" value="UniProtKB-KW"/>
</dbReference>
<dbReference type="SUPFAM" id="SSF52540">
    <property type="entry name" value="P-loop containing nucleoside triphosphate hydrolases"/>
    <property type="match status" value="2"/>
</dbReference>
<dbReference type="CDD" id="cd01895">
    <property type="entry name" value="EngA2"/>
    <property type="match status" value="1"/>
</dbReference>
<evidence type="ECO:0000313" key="9">
    <source>
        <dbReference type="EMBL" id="KUG23543.1"/>
    </source>
</evidence>
<dbReference type="PANTHER" id="PTHR43834:SF6">
    <property type="entry name" value="GTPASE DER"/>
    <property type="match status" value="1"/>
</dbReference>
<comment type="caution">
    <text evidence="9">The sequence shown here is derived from an EMBL/GenBank/DDBJ whole genome shotgun (WGS) entry which is preliminary data.</text>
</comment>
<evidence type="ECO:0000256" key="3">
    <source>
        <dbReference type="ARBA" id="ARBA00022517"/>
    </source>
</evidence>
<dbReference type="FunFam" id="3.30.300.20:FF:000004">
    <property type="entry name" value="GTPase Der"/>
    <property type="match status" value="1"/>
</dbReference>
<dbReference type="InterPro" id="IPR005225">
    <property type="entry name" value="Small_GTP-bd"/>
</dbReference>
<dbReference type="InterPro" id="IPR027417">
    <property type="entry name" value="P-loop_NTPase"/>
</dbReference>
<dbReference type="InterPro" id="IPR006073">
    <property type="entry name" value="GTP-bd"/>
</dbReference>
<dbReference type="PANTHER" id="PTHR43834">
    <property type="entry name" value="GTPASE DER"/>
    <property type="match status" value="1"/>
</dbReference>
<dbReference type="InterPro" id="IPR015946">
    <property type="entry name" value="KH_dom-like_a/b"/>
</dbReference>
<dbReference type="Gene3D" id="3.30.300.20">
    <property type="match status" value="1"/>
</dbReference>
<dbReference type="Pfam" id="PF14714">
    <property type="entry name" value="KH_dom-like"/>
    <property type="match status" value="1"/>
</dbReference>
<evidence type="ECO:0000256" key="1">
    <source>
        <dbReference type="ARBA" id="ARBA00008279"/>
    </source>
</evidence>
<protein>
    <recommendedName>
        <fullName evidence="2">GTPase Der</fullName>
    </recommendedName>
    <alternativeName>
        <fullName evidence="7">GTP-binding protein EngA</fullName>
    </alternativeName>
</protein>
<evidence type="ECO:0000256" key="7">
    <source>
        <dbReference type="ARBA" id="ARBA00032345"/>
    </source>
</evidence>
<dbReference type="Gene3D" id="3.40.50.300">
    <property type="entry name" value="P-loop containing nucleotide triphosphate hydrolases"/>
    <property type="match status" value="2"/>
</dbReference>
<dbReference type="NCBIfam" id="TIGR03594">
    <property type="entry name" value="GTPase_EngA"/>
    <property type="match status" value="1"/>
</dbReference>
<keyword evidence="5" id="KW-0547">Nucleotide-binding</keyword>